<protein>
    <submittedName>
        <fullName evidence="2">Uncharacterized protein</fullName>
    </submittedName>
</protein>
<keyword evidence="1" id="KW-0472">Membrane</keyword>
<keyword evidence="1" id="KW-1133">Transmembrane helix</keyword>
<evidence type="ECO:0000313" key="3">
    <source>
        <dbReference type="Proteomes" id="UP000515756"/>
    </source>
</evidence>
<reference evidence="2 3" key="1">
    <citation type="submission" date="2019-12" db="EMBL/GenBank/DDBJ databases">
        <title>complete genome sequences of Aeromonas caviae str. WP2-W18-ESBL-01 isolated from wastewater treatment plant effluent.</title>
        <authorList>
            <person name="Sekizuka T."/>
            <person name="Itokawa K."/>
            <person name="Yatsu K."/>
            <person name="Inamine Y."/>
            <person name="Kuroda M."/>
        </authorList>
    </citation>
    <scope>NUCLEOTIDE SEQUENCE [LARGE SCALE GENOMIC DNA]</scope>
    <source>
        <strain evidence="2 3">WP2-W18-ESBL-01</strain>
        <plasmid evidence="2 3">pWP2-W18-ESBL-01_1</plasmid>
    </source>
</reference>
<keyword evidence="1" id="KW-0812">Transmembrane</keyword>
<name>A0A6S4TDA6_AERCA</name>
<dbReference type="EMBL" id="AP021928">
    <property type="protein sequence ID" value="BBQ32861.1"/>
    <property type="molecule type" value="Genomic_DNA"/>
</dbReference>
<proteinExistence type="predicted"/>
<keyword evidence="2" id="KW-0614">Plasmid</keyword>
<geneLocation type="plasmid" evidence="2 3">
    <name>pWP2-W18-ESBL-01_1</name>
</geneLocation>
<dbReference type="Proteomes" id="UP000515756">
    <property type="component" value="Plasmid pWP2-W18-ESBL-01_1"/>
</dbReference>
<dbReference type="AlphaFoldDB" id="A0A6S4TDA6"/>
<dbReference type="RefSeq" id="WP_047234966.1">
    <property type="nucleotide sequence ID" value="NZ_AP021928.1"/>
</dbReference>
<feature type="transmembrane region" description="Helical" evidence="1">
    <location>
        <begin position="20"/>
        <end position="48"/>
    </location>
</feature>
<accession>A0A6S4TDA6</accession>
<organism evidence="2 3">
    <name type="scientific">Aeromonas caviae</name>
    <name type="common">Aeromonas punctata</name>
    <dbReference type="NCBI Taxonomy" id="648"/>
    <lineage>
        <taxon>Bacteria</taxon>
        <taxon>Pseudomonadati</taxon>
        <taxon>Pseudomonadota</taxon>
        <taxon>Gammaproteobacteria</taxon>
        <taxon>Aeromonadales</taxon>
        <taxon>Aeromonadaceae</taxon>
        <taxon>Aeromonas</taxon>
    </lineage>
</organism>
<evidence type="ECO:0000256" key="1">
    <source>
        <dbReference type="SAM" id="Phobius"/>
    </source>
</evidence>
<evidence type="ECO:0000313" key="2">
    <source>
        <dbReference type="EMBL" id="BBQ32861.1"/>
    </source>
</evidence>
<gene>
    <name evidence="2" type="ORF">WP2W18E01_P11080</name>
</gene>
<sequence length="64" mass="7412">MDEQESKLITVSNQLKVGPALATLLVCFLVLAGHLSWWVILIVFLWGLDDSITINWRKLFRRRS</sequence>